<dbReference type="EMBL" id="BMIY01000007">
    <property type="protein sequence ID" value="GFZ75799.1"/>
    <property type="molecule type" value="Genomic_DNA"/>
</dbReference>
<proteinExistence type="inferred from homology"/>
<dbReference type="Pfam" id="PF00126">
    <property type="entry name" value="HTH_1"/>
    <property type="match status" value="1"/>
</dbReference>
<dbReference type="SUPFAM" id="SSF46785">
    <property type="entry name" value="Winged helix' DNA-binding domain"/>
    <property type="match status" value="1"/>
</dbReference>
<gene>
    <name evidence="6" type="ORF">GCM10011403_17880</name>
</gene>
<dbReference type="SUPFAM" id="SSF53850">
    <property type="entry name" value="Periplasmic binding protein-like II"/>
    <property type="match status" value="1"/>
</dbReference>
<keyword evidence="7" id="KW-1185">Reference proteome</keyword>
<dbReference type="InterPro" id="IPR005119">
    <property type="entry name" value="LysR_subst-bd"/>
</dbReference>
<dbReference type="Proteomes" id="UP000627715">
    <property type="component" value="Unassembled WGS sequence"/>
</dbReference>
<dbReference type="RefSeq" id="WP_068810847.1">
    <property type="nucleotide sequence ID" value="NZ_BMIY01000007.1"/>
</dbReference>
<dbReference type="PROSITE" id="PS50931">
    <property type="entry name" value="HTH_LYSR"/>
    <property type="match status" value="1"/>
</dbReference>
<dbReference type="Pfam" id="PF03466">
    <property type="entry name" value="LysR_substrate"/>
    <property type="match status" value="1"/>
</dbReference>
<dbReference type="GO" id="GO:0032993">
    <property type="term" value="C:protein-DNA complex"/>
    <property type="evidence" value="ECO:0007669"/>
    <property type="project" value="TreeGrafter"/>
</dbReference>
<name>A0A916QKW7_9GAMM</name>
<dbReference type="PRINTS" id="PR00039">
    <property type="entry name" value="HTHLYSR"/>
</dbReference>
<accession>A0A916QKW7</accession>
<evidence type="ECO:0000259" key="5">
    <source>
        <dbReference type="PROSITE" id="PS50931"/>
    </source>
</evidence>
<dbReference type="OrthoDB" id="9775392at2"/>
<protein>
    <submittedName>
        <fullName evidence="6">LysR family transcriptional regulator</fullName>
    </submittedName>
</protein>
<evidence type="ECO:0000256" key="1">
    <source>
        <dbReference type="ARBA" id="ARBA00009437"/>
    </source>
</evidence>
<reference evidence="6" key="2">
    <citation type="submission" date="2020-09" db="EMBL/GenBank/DDBJ databases">
        <authorList>
            <person name="Sun Q."/>
            <person name="Zhou Y."/>
        </authorList>
    </citation>
    <scope>NUCLEOTIDE SEQUENCE</scope>
    <source>
        <strain evidence="6">CGMCC 1.15425</strain>
    </source>
</reference>
<keyword evidence="2" id="KW-0805">Transcription regulation</keyword>
<dbReference type="PANTHER" id="PTHR30346:SF10">
    <property type="entry name" value="TRANSCRIPTIONAL REGULATOR OF OXIDATIVE STRESS OXYR"/>
    <property type="match status" value="1"/>
</dbReference>
<comment type="similarity">
    <text evidence="1">Belongs to the LysR transcriptional regulatory family.</text>
</comment>
<dbReference type="GO" id="GO:0003677">
    <property type="term" value="F:DNA binding"/>
    <property type="evidence" value="ECO:0007669"/>
    <property type="project" value="UniProtKB-KW"/>
</dbReference>
<dbReference type="InterPro" id="IPR036390">
    <property type="entry name" value="WH_DNA-bd_sf"/>
</dbReference>
<evidence type="ECO:0000256" key="2">
    <source>
        <dbReference type="ARBA" id="ARBA00023015"/>
    </source>
</evidence>
<comment type="caution">
    <text evidence="6">The sequence shown here is derived from an EMBL/GenBank/DDBJ whole genome shotgun (WGS) entry which is preliminary data.</text>
</comment>
<keyword evidence="4" id="KW-0804">Transcription</keyword>
<dbReference type="GO" id="GO:0003700">
    <property type="term" value="F:DNA-binding transcription factor activity"/>
    <property type="evidence" value="ECO:0007669"/>
    <property type="project" value="InterPro"/>
</dbReference>
<dbReference type="FunFam" id="1.10.10.10:FF:000001">
    <property type="entry name" value="LysR family transcriptional regulator"/>
    <property type="match status" value="1"/>
</dbReference>
<dbReference type="CDD" id="cd08411">
    <property type="entry name" value="PBP2_OxyR"/>
    <property type="match status" value="1"/>
</dbReference>
<dbReference type="Gene3D" id="1.10.10.10">
    <property type="entry name" value="Winged helix-like DNA-binding domain superfamily/Winged helix DNA-binding domain"/>
    <property type="match status" value="1"/>
</dbReference>
<keyword evidence="3" id="KW-0238">DNA-binding</keyword>
<dbReference type="InterPro" id="IPR036388">
    <property type="entry name" value="WH-like_DNA-bd_sf"/>
</dbReference>
<reference evidence="6" key="1">
    <citation type="journal article" date="2014" name="Int. J. Syst. Evol. Microbiol.">
        <title>Complete genome sequence of Corynebacterium casei LMG S-19264T (=DSM 44701T), isolated from a smear-ripened cheese.</title>
        <authorList>
            <consortium name="US DOE Joint Genome Institute (JGI-PGF)"/>
            <person name="Walter F."/>
            <person name="Albersmeier A."/>
            <person name="Kalinowski J."/>
            <person name="Ruckert C."/>
        </authorList>
    </citation>
    <scope>NUCLEOTIDE SEQUENCE</scope>
    <source>
        <strain evidence="6">CGMCC 1.15425</strain>
    </source>
</reference>
<evidence type="ECO:0000313" key="7">
    <source>
        <dbReference type="Proteomes" id="UP000627715"/>
    </source>
</evidence>
<feature type="domain" description="HTH lysR-type" evidence="5">
    <location>
        <begin position="5"/>
        <end position="62"/>
    </location>
</feature>
<dbReference type="Gene3D" id="3.40.190.10">
    <property type="entry name" value="Periplasmic binding protein-like II"/>
    <property type="match status" value="2"/>
</dbReference>
<dbReference type="AlphaFoldDB" id="A0A916QKW7"/>
<dbReference type="PANTHER" id="PTHR30346">
    <property type="entry name" value="TRANSCRIPTIONAL DUAL REGULATOR HCAR-RELATED"/>
    <property type="match status" value="1"/>
</dbReference>
<organism evidence="6 7">
    <name type="scientific">Pseudohongiella nitratireducens</name>
    <dbReference type="NCBI Taxonomy" id="1768907"/>
    <lineage>
        <taxon>Bacteria</taxon>
        <taxon>Pseudomonadati</taxon>
        <taxon>Pseudomonadota</taxon>
        <taxon>Gammaproteobacteria</taxon>
        <taxon>Pseudomonadales</taxon>
        <taxon>Pseudohongiellaceae</taxon>
        <taxon>Pseudohongiella</taxon>
    </lineage>
</organism>
<evidence type="ECO:0000313" key="6">
    <source>
        <dbReference type="EMBL" id="GFZ75799.1"/>
    </source>
</evidence>
<evidence type="ECO:0000256" key="4">
    <source>
        <dbReference type="ARBA" id="ARBA00023163"/>
    </source>
</evidence>
<dbReference type="InterPro" id="IPR000847">
    <property type="entry name" value="LysR_HTH_N"/>
</dbReference>
<evidence type="ECO:0000256" key="3">
    <source>
        <dbReference type="ARBA" id="ARBA00023125"/>
    </source>
</evidence>
<sequence length="301" mass="34018">MSHLPTTKQLRYFVALEQHGHFGKAAESCFVSQPAFSVAIKELENLLNIQLVDRTNKNVTITSLGRDVARQARVVLRDLEDLVDMAKGNQAPLTGQLKMGVIPTIAPFLLPSLLPALRESYPSLRLYLKEDLTERVYERLMEGELDLILIALPYDLRNVAEMPLFDDHFFLAHHEHSRFSTEQASYATEQLPSDSILLLEDGHCLRDHALAACNIKHADKVSSITATSLLTLVQMVDADLGVTFLPEMAIQSPLLKNTHIKTEPLEPNSYRQIGLVWRKASTRHAEFQMLGDFIRNHYRPV</sequence>